<proteinExistence type="predicted"/>
<name>A0A6N3C218_EUBLI</name>
<reference evidence="1" key="1">
    <citation type="submission" date="2019-11" db="EMBL/GenBank/DDBJ databases">
        <authorList>
            <person name="Feng L."/>
        </authorList>
    </citation>
    <scope>NUCLEOTIDE SEQUENCE</scope>
    <source>
        <strain evidence="1">ElimosumLFYP34</strain>
    </source>
</reference>
<gene>
    <name evidence="1" type="ORF">ELLFYP34_02672</name>
</gene>
<evidence type="ECO:0000313" key="1">
    <source>
        <dbReference type="EMBL" id="VYU09414.1"/>
    </source>
</evidence>
<dbReference type="InterPro" id="IPR036291">
    <property type="entry name" value="NAD(P)-bd_dom_sf"/>
</dbReference>
<protein>
    <submittedName>
        <fullName evidence="1">Uncharacterized protein</fullName>
    </submittedName>
</protein>
<organism evidence="1">
    <name type="scientific">Eubacterium limosum</name>
    <dbReference type="NCBI Taxonomy" id="1736"/>
    <lineage>
        <taxon>Bacteria</taxon>
        <taxon>Bacillati</taxon>
        <taxon>Bacillota</taxon>
        <taxon>Clostridia</taxon>
        <taxon>Eubacteriales</taxon>
        <taxon>Eubacteriaceae</taxon>
        <taxon>Eubacterium</taxon>
    </lineage>
</organism>
<sequence>MINLVGNTGFVGSNLWMSNKFDKGYNSKNITEAYNTNPEILIYAGLRAEKYLANNFPEKDYNNILVAQENIQRIDPQKIIFISTIDVYETPIEVTESTKINIDNLLPYGKNRLILERWIQENFNDYLIVRLPGLYGENMKKNFIYDMINFVPSMLNEKKFLHLSNQDEFIKKYYNKLDNGFYKCKEVHGREKKVLINHFEKLGFSALNFTDSRGVFQYYNLKFLWEHIQVALNNKIKILNIATEPIRIDDIYRMIMGKKFENFILDDIPYYNFKTEYSEIFGGSNGYIFDKDFILNDISKFVNQKRKSL</sequence>
<dbReference type="EMBL" id="CACRTR010000007">
    <property type="protein sequence ID" value="VYU09414.1"/>
    <property type="molecule type" value="Genomic_DNA"/>
</dbReference>
<accession>A0A6N3C218</accession>
<dbReference type="AlphaFoldDB" id="A0A6N3C218"/>
<dbReference type="SUPFAM" id="SSF51735">
    <property type="entry name" value="NAD(P)-binding Rossmann-fold domains"/>
    <property type="match status" value="1"/>
</dbReference>
<dbReference type="Gene3D" id="3.40.50.720">
    <property type="entry name" value="NAD(P)-binding Rossmann-like Domain"/>
    <property type="match status" value="1"/>
</dbReference>